<dbReference type="EMBL" id="JBJQND010000007">
    <property type="protein sequence ID" value="KAL3870646.1"/>
    <property type="molecule type" value="Genomic_DNA"/>
</dbReference>
<name>A0ABD3WAM0_SINWO</name>
<keyword evidence="2" id="KW-1185">Reference proteome</keyword>
<evidence type="ECO:0000313" key="1">
    <source>
        <dbReference type="EMBL" id="KAL3870646.1"/>
    </source>
</evidence>
<comment type="caution">
    <text evidence="1">The sequence shown here is derived from an EMBL/GenBank/DDBJ whole genome shotgun (WGS) entry which is preliminary data.</text>
</comment>
<gene>
    <name evidence="1" type="ORF">ACJMK2_038693</name>
</gene>
<proteinExistence type="predicted"/>
<sequence>MEIKLAMNAGCISNFDISSGLLKINPEQLCLYIQRHEDEIMVEACDQTPGGMENVF</sequence>
<dbReference type="AlphaFoldDB" id="A0ABD3WAM0"/>
<reference evidence="1 2" key="1">
    <citation type="submission" date="2024-11" db="EMBL/GenBank/DDBJ databases">
        <title>Chromosome-level genome assembly of the freshwater bivalve Anodonta woodiana.</title>
        <authorList>
            <person name="Chen X."/>
        </authorList>
    </citation>
    <scope>NUCLEOTIDE SEQUENCE [LARGE SCALE GENOMIC DNA]</scope>
    <source>
        <strain evidence="1">MN2024</strain>
        <tissue evidence="1">Gills</tissue>
    </source>
</reference>
<accession>A0ABD3WAM0</accession>
<dbReference type="Proteomes" id="UP001634394">
    <property type="component" value="Unassembled WGS sequence"/>
</dbReference>
<protein>
    <submittedName>
        <fullName evidence="1">Uncharacterized protein</fullName>
    </submittedName>
</protein>
<organism evidence="1 2">
    <name type="scientific">Sinanodonta woodiana</name>
    <name type="common">Chinese pond mussel</name>
    <name type="synonym">Anodonta woodiana</name>
    <dbReference type="NCBI Taxonomy" id="1069815"/>
    <lineage>
        <taxon>Eukaryota</taxon>
        <taxon>Metazoa</taxon>
        <taxon>Spiralia</taxon>
        <taxon>Lophotrochozoa</taxon>
        <taxon>Mollusca</taxon>
        <taxon>Bivalvia</taxon>
        <taxon>Autobranchia</taxon>
        <taxon>Heteroconchia</taxon>
        <taxon>Palaeoheterodonta</taxon>
        <taxon>Unionida</taxon>
        <taxon>Unionoidea</taxon>
        <taxon>Unionidae</taxon>
        <taxon>Unioninae</taxon>
        <taxon>Sinanodonta</taxon>
    </lineage>
</organism>
<evidence type="ECO:0000313" key="2">
    <source>
        <dbReference type="Proteomes" id="UP001634394"/>
    </source>
</evidence>